<dbReference type="InterPro" id="IPR000120">
    <property type="entry name" value="Amidase"/>
</dbReference>
<dbReference type="InterPro" id="IPR053844">
    <property type="entry name" value="AH_C"/>
</dbReference>
<keyword evidence="3" id="KW-0378">Hydrolase</keyword>
<dbReference type="GO" id="GO:0004039">
    <property type="term" value="F:allophanate hydrolase activity"/>
    <property type="evidence" value="ECO:0007669"/>
    <property type="project" value="UniProtKB-EC"/>
</dbReference>
<dbReference type="InterPro" id="IPR014085">
    <property type="entry name" value="Allophanate_hydrolase"/>
</dbReference>
<evidence type="ECO:0000313" key="4">
    <source>
        <dbReference type="Proteomes" id="UP000316801"/>
    </source>
</evidence>
<dbReference type="Gene3D" id="1.20.58.1700">
    <property type="match status" value="1"/>
</dbReference>
<dbReference type="SUPFAM" id="SSF75304">
    <property type="entry name" value="Amidase signature (AS) enzymes"/>
    <property type="match status" value="1"/>
</dbReference>
<dbReference type="Proteomes" id="UP000316801">
    <property type="component" value="Unassembled WGS sequence"/>
</dbReference>
<dbReference type="EMBL" id="VJMG01000011">
    <property type="protein sequence ID" value="TRL40768.1"/>
    <property type="molecule type" value="Genomic_DNA"/>
</dbReference>
<dbReference type="Pfam" id="PF21986">
    <property type="entry name" value="AH_C"/>
    <property type="match status" value="1"/>
</dbReference>
<proteinExistence type="predicted"/>
<dbReference type="AlphaFoldDB" id="A0A549TEP1"/>
<dbReference type="Gene3D" id="3.10.490.10">
    <property type="entry name" value="Gamma-glutamyl cyclotransferase-like"/>
    <property type="match status" value="1"/>
</dbReference>
<dbReference type="Gene3D" id="3.90.1300.10">
    <property type="entry name" value="Amidase signature (AS) domain"/>
    <property type="match status" value="1"/>
</dbReference>
<feature type="domain" description="Amidase" evidence="1">
    <location>
        <begin position="39"/>
        <end position="425"/>
    </location>
</feature>
<dbReference type="InterPro" id="IPR036928">
    <property type="entry name" value="AS_sf"/>
</dbReference>
<keyword evidence="4" id="KW-1185">Reference proteome</keyword>
<dbReference type="NCBIfam" id="TIGR02713">
    <property type="entry name" value="allophanate_hyd"/>
    <property type="match status" value="1"/>
</dbReference>
<dbReference type="PANTHER" id="PTHR11895:SF169">
    <property type="entry name" value="GLUTAMYL-TRNA(GLN) AMIDOTRANSFERASE"/>
    <property type="match status" value="1"/>
</dbReference>
<dbReference type="InterPro" id="IPR023631">
    <property type="entry name" value="Amidase_dom"/>
</dbReference>
<protein>
    <submittedName>
        <fullName evidence="3">Allophanate hydrolase</fullName>
        <ecNumber evidence="3">3.5.1.54</ecNumber>
    </submittedName>
</protein>
<gene>
    <name evidence="3" type="primary">atzF</name>
    <name evidence="3" type="ORF">FNA46_05550</name>
</gene>
<reference evidence="3 4" key="1">
    <citation type="submission" date="2019-07" db="EMBL/GenBank/DDBJ databases">
        <title>Ln-dependent methylotrophs.</title>
        <authorList>
            <person name="Tani A."/>
        </authorList>
    </citation>
    <scope>NUCLEOTIDE SEQUENCE [LARGE SCALE GENOMIC DNA]</scope>
    <source>
        <strain evidence="3 4">SM12</strain>
    </source>
</reference>
<comment type="caution">
    <text evidence="3">The sequence shown here is derived from an EMBL/GenBank/DDBJ whole genome shotgun (WGS) entry which is preliminary data.</text>
</comment>
<accession>A0A549TEP1</accession>
<dbReference type="PANTHER" id="PTHR11895">
    <property type="entry name" value="TRANSAMIDASE"/>
    <property type="match status" value="1"/>
</dbReference>
<evidence type="ECO:0000313" key="3">
    <source>
        <dbReference type="EMBL" id="TRL40768.1"/>
    </source>
</evidence>
<evidence type="ECO:0000259" key="2">
    <source>
        <dbReference type="Pfam" id="PF21986"/>
    </source>
</evidence>
<organism evidence="3 4">
    <name type="scientific">Rhizobium straminoryzae</name>
    <dbReference type="NCBI Taxonomy" id="1387186"/>
    <lineage>
        <taxon>Bacteria</taxon>
        <taxon>Pseudomonadati</taxon>
        <taxon>Pseudomonadota</taxon>
        <taxon>Alphaproteobacteria</taxon>
        <taxon>Hyphomicrobiales</taxon>
        <taxon>Rhizobiaceae</taxon>
        <taxon>Rhizobium/Agrobacterium group</taxon>
        <taxon>Rhizobium</taxon>
    </lineage>
</organism>
<evidence type="ECO:0000259" key="1">
    <source>
        <dbReference type="Pfam" id="PF01425"/>
    </source>
</evidence>
<dbReference type="RefSeq" id="WP_143124113.1">
    <property type="nucleotide sequence ID" value="NZ_VJMG01000011.1"/>
</dbReference>
<sequence>MRSAVRSSFFPLVRDVASVYGELETLRDRSVFISLKKREEALAEAECLEGGDVAGKPLYGMLFAVKDNIDVAGMPTTAGCAAFSYTPERSATVVERLEAAGAILVGKTNMDQFATGLVGVRSPFGIPQNALRADLIPGGSSSGSAVAVARGFVDFALGTDTAGAGRIPAAMNGIVGLKPSFGLLPATGVVTACRSLETVAVFAREVELAFKVMQVCAGFDPEDPYSSRMPEPSLGAVPPRPRVGVPYPDHRQFFGDSAAEAAYEADLERLADLGAEIVELDFMAFIEAGRLLYEGPWLAERYLRFRTLIEERPSTILPVTLGILSEARQMGAIEAFDSFYRLAELKRRVEGLMEGLDCVAVPTIPRFYTMSDLAREPVRYNSHMGTYSNFVNLLDLAAISVPVGQRSDGLPSSLCLIGPRGTDGLLSAMGRMASAGMRSAAPLRATGGRVELAVFGSHLSGLSLNGELKAAGASFLRTTQTVPDYRLFALSSPLPARPGLLRVGRGEGIPVETEVWSLERDAFGALAAGLGAPLSMGVISLADGTEAKGFLVEAAATVTAEDISEHGGWRAWLSVRR</sequence>
<dbReference type="NCBIfam" id="NF006043">
    <property type="entry name" value="PRK08186.1"/>
    <property type="match status" value="1"/>
</dbReference>
<dbReference type="EC" id="3.5.1.54" evidence="3"/>
<feature type="domain" description="Allophanate hydrolase C-terminal" evidence="2">
    <location>
        <begin position="450"/>
        <end position="573"/>
    </location>
</feature>
<dbReference type="Pfam" id="PF01425">
    <property type="entry name" value="Amidase"/>
    <property type="match status" value="1"/>
</dbReference>
<name>A0A549TEP1_9HYPH</name>